<accession>A0A3E0DV29</accession>
<organism evidence="1 2">
    <name type="scientific">Algoriphagus antarcticus</name>
    <dbReference type="NCBI Taxonomy" id="238540"/>
    <lineage>
        <taxon>Bacteria</taxon>
        <taxon>Pseudomonadati</taxon>
        <taxon>Bacteroidota</taxon>
        <taxon>Cytophagia</taxon>
        <taxon>Cytophagales</taxon>
        <taxon>Cyclobacteriaceae</taxon>
        <taxon>Algoriphagus</taxon>
    </lineage>
</organism>
<reference evidence="1 2" key="1">
    <citation type="submission" date="2018-08" db="EMBL/GenBank/DDBJ databases">
        <title>Genomic Encyclopedia of Archaeal and Bacterial Type Strains, Phase II (KMG-II): from individual species to whole genera.</title>
        <authorList>
            <person name="Goeker M."/>
        </authorList>
    </citation>
    <scope>NUCLEOTIDE SEQUENCE [LARGE SCALE GENOMIC DNA]</scope>
    <source>
        <strain evidence="1 2">DSM 15986</strain>
    </source>
</reference>
<dbReference type="AlphaFoldDB" id="A0A3E0DV29"/>
<protein>
    <submittedName>
        <fullName evidence="1">Uncharacterized protein</fullName>
    </submittedName>
</protein>
<gene>
    <name evidence="1" type="ORF">C8N25_11059</name>
</gene>
<sequence length="188" mass="21710">MKENPNDLDHELWLDQDIIPRQNRLKAKFWEILAEVANSVDSEMLIKIHAESRGTKLSKGNDLLGYPYQVLDLIRDFDVNDGLNIRVLNWFGHGLFIFILLGKNHPNAPFQKLNENSWLFDHSPTPWEYPEILLNNASTKTPTAELLEESTYYQWHKLVPVSGNILAIKAEVLTELNKLIFLLSEKMG</sequence>
<dbReference type="RefSeq" id="WP_086542311.1">
    <property type="nucleotide sequence ID" value="NZ_MSSW01000045.1"/>
</dbReference>
<dbReference type="Proteomes" id="UP000256405">
    <property type="component" value="Unassembled WGS sequence"/>
</dbReference>
<comment type="caution">
    <text evidence="1">The sequence shown here is derived from an EMBL/GenBank/DDBJ whole genome shotgun (WGS) entry which is preliminary data.</text>
</comment>
<dbReference type="EMBL" id="QUNF01000010">
    <property type="protein sequence ID" value="REG88281.1"/>
    <property type="molecule type" value="Genomic_DNA"/>
</dbReference>
<name>A0A3E0DV29_9BACT</name>
<keyword evidence="2" id="KW-1185">Reference proteome</keyword>
<dbReference type="OrthoDB" id="2575320at2"/>
<proteinExistence type="predicted"/>
<evidence type="ECO:0000313" key="1">
    <source>
        <dbReference type="EMBL" id="REG88281.1"/>
    </source>
</evidence>
<evidence type="ECO:0000313" key="2">
    <source>
        <dbReference type="Proteomes" id="UP000256405"/>
    </source>
</evidence>